<evidence type="ECO:0000313" key="8">
    <source>
        <dbReference type="EMBL" id="ACN15897.1"/>
    </source>
</evidence>
<dbReference type="HOGENOM" id="CLU_000445_90_1_7"/>
<dbReference type="eggNOG" id="COG2197">
    <property type="taxonomic scope" value="Bacteria"/>
</dbReference>
<evidence type="ECO:0000313" key="9">
    <source>
        <dbReference type="Proteomes" id="UP000000442"/>
    </source>
</evidence>
<dbReference type="SMART" id="SM00448">
    <property type="entry name" value="REC"/>
    <property type="match status" value="1"/>
</dbReference>
<dbReference type="Proteomes" id="UP000000442">
    <property type="component" value="Chromosome"/>
</dbReference>
<dbReference type="CDD" id="cd06170">
    <property type="entry name" value="LuxR_C_like"/>
    <property type="match status" value="1"/>
</dbReference>
<dbReference type="CDD" id="cd17535">
    <property type="entry name" value="REC_NarL-like"/>
    <property type="match status" value="1"/>
</dbReference>
<protein>
    <submittedName>
        <fullName evidence="8">Two-component response regulator protein</fullName>
    </submittedName>
</protein>
<evidence type="ECO:0000256" key="1">
    <source>
        <dbReference type="ARBA" id="ARBA00022553"/>
    </source>
</evidence>
<dbReference type="PROSITE" id="PS00622">
    <property type="entry name" value="HTH_LUXR_1"/>
    <property type="match status" value="1"/>
</dbReference>
<keyword evidence="1 5" id="KW-0597">Phosphoprotein</keyword>
<feature type="domain" description="HTH luxR-type" evidence="6">
    <location>
        <begin position="149"/>
        <end position="214"/>
    </location>
</feature>
<keyword evidence="3" id="KW-0238">DNA-binding</keyword>
<keyword evidence="2" id="KW-0805">Transcription regulation</keyword>
<dbReference type="Gene3D" id="3.40.50.2300">
    <property type="match status" value="1"/>
</dbReference>
<dbReference type="PROSITE" id="PS50110">
    <property type="entry name" value="RESPONSE_REGULATORY"/>
    <property type="match status" value="1"/>
</dbReference>
<dbReference type="AlphaFoldDB" id="C0QJ84"/>
<sequence>MNQNPITILLVDDHDILRQSLKKALEEKPNVKVLQGACNGLDAVRLTEKHCPNIVIMDINMPDLNGIEAAKQIISKNPDIKIIALSMLCDEFNVKSMIQAGAKGFLLKTSSLEDLHTAILMVASGKSYLCPEALNIMMEDIQTPGDTKLLCPLQRLTLRERGVIQLIAEGYTSQEISEKLNISKRTVDVHRTNTMNKLKIHTIAGLTRFAVKEGLITL</sequence>
<dbReference type="EMBL" id="CP001087">
    <property type="protein sequence ID" value="ACN15897.1"/>
    <property type="molecule type" value="Genomic_DNA"/>
</dbReference>
<dbReference type="InterPro" id="IPR000792">
    <property type="entry name" value="Tscrpt_reg_LuxR_C"/>
</dbReference>
<dbReference type="InterPro" id="IPR058245">
    <property type="entry name" value="NreC/VraR/RcsB-like_REC"/>
</dbReference>
<keyword evidence="9" id="KW-1185">Reference proteome</keyword>
<evidence type="ECO:0000256" key="2">
    <source>
        <dbReference type="ARBA" id="ARBA00023015"/>
    </source>
</evidence>
<name>C0QJ84_DESAH</name>
<dbReference type="InterPro" id="IPR001789">
    <property type="entry name" value="Sig_transdc_resp-reg_receiver"/>
</dbReference>
<dbReference type="Pfam" id="PF00196">
    <property type="entry name" value="GerE"/>
    <property type="match status" value="1"/>
</dbReference>
<dbReference type="PRINTS" id="PR00038">
    <property type="entry name" value="HTHLUXR"/>
</dbReference>
<organism evidence="8 9">
    <name type="scientific">Desulforapulum autotrophicum (strain ATCC 43914 / DSM 3382 / VKM B-1955 / HRM2)</name>
    <name type="common">Desulfobacterium autotrophicum</name>
    <dbReference type="NCBI Taxonomy" id="177437"/>
    <lineage>
        <taxon>Bacteria</taxon>
        <taxon>Pseudomonadati</taxon>
        <taxon>Thermodesulfobacteriota</taxon>
        <taxon>Desulfobacteria</taxon>
        <taxon>Desulfobacterales</taxon>
        <taxon>Desulfobacteraceae</taxon>
        <taxon>Desulforapulum</taxon>
    </lineage>
</organism>
<keyword evidence="4" id="KW-0804">Transcription</keyword>
<dbReference type="PANTHER" id="PTHR43214">
    <property type="entry name" value="TWO-COMPONENT RESPONSE REGULATOR"/>
    <property type="match status" value="1"/>
</dbReference>
<feature type="modified residue" description="4-aspartylphosphate" evidence="5">
    <location>
        <position position="58"/>
    </location>
</feature>
<evidence type="ECO:0000259" key="7">
    <source>
        <dbReference type="PROSITE" id="PS50110"/>
    </source>
</evidence>
<evidence type="ECO:0000256" key="4">
    <source>
        <dbReference type="ARBA" id="ARBA00023163"/>
    </source>
</evidence>
<dbReference type="PROSITE" id="PS50043">
    <property type="entry name" value="HTH_LUXR_2"/>
    <property type="match status" value="1"/>
</dbReference>
<dbReference type="Pfam" id="PF00072">
    <property type="entry name" value="Response_reg"/>
    <property type="match status" value="1"/>
</dbReference>
<gene>
    <name evidence="8" type="ordered locus">HRM2_28080</name>
</gene>
<dbReference type="GO" id="GO:0000160">
    <property type="term" value="P:phosphorelay signal transduction system"/>
    <property type="evidence" value="ECO:0007669"/>
    <property type="project" value="InterPro"/>
</dbReference>
<proteinExistence type="predicted"/>
<evidence type="ECO:0000256" key="5">
    <source>
        <dbReference type="PROSITE-ProRule" id="PRU00169"/>
    </source>
</evidence>
<accession>C0QJ84</accession>
<dbReference type="InterPro" id="IPR011006">
    <property type="entry name" value="CheY-like_superfamily"/>
</dbReference>
<dbReference type="GO" id="GO:0003677">
    <property type="term" value="F:DNA binding"/>
    <property type="evidence" value="ECO:0007669"/>
    <property type="project" value="UniProtKB-KW"/>
</dbReference>
<evidence type="ECO:0000259" key="6">
    <source>
        <dbReference type="PROSITE" id="PS50043"/>
    </source>
</evidence>
<dbReference type="InterPro" id="IPR039420">
    <property type="entry name" value="WalR-like"/>
</dbReference>
<dbReference type="OrthoDB" id="9780312at2"/>
<dbReference type="RefSeq" id="WP_015904660.1">
    <property type="nucleotide sequence ID" value="NC_012108.1"/>
</dbReference>
<evidence type="ECO:0000256" key="3">
    <source>
        <dbReference type="ARBA" id="ARBA00023125"/>
    </source>
</evidence>
<dbReference type="STRING" id="177437.HRM2_28080"/>
<dbReference type="PANTHER" id="PTHR43214:SF41">
    <property type="entry name" value="NITRATE_NITRITE RESPONSE REGULATOR PROTEIN NARP"/>
    <property type="match status" value="1"/>
</dbReference>
<dbReference type="KEGG" id="dat:HRM2_28080"/>
<reference evidence="8 9" key="1">
    <citation type="journal article" date="2009" name="Environ. Microbiol.">
        <title>Genome sequence of Desulfobacterium autotrophicum HRM2, a marine sulfate reducer oxidizing organic carbon completely to carbon dioxide.</title>
        <authorList>
            <person name="Strittmatter A.W."/>
            <person name="Liesegang H."/>
            <person name="Rabus R."/>
            <person name="Decker I."/>
            <person name="Amann J."/>
            <person name="Andres S."/>
            <person name="Henne A."/>
            <person name="Fricke W.F."/>
            <person name="Martinez-Arias R."/>
            <person name="Bartels D."/>
            <person name="Goesmann A."/>
            <person name="Krause L."/>
            <person name="Puehler A."/>
            <person name="Klenk H.P."/>
            <person name="Richter M."/>
            <person name="Schuler M."/>
            <person name="Gloeckner F.O."/>
            <person name="Meyerdierks A."/>
            <person name="Gottschalk G."/>
            <person name="Amann R."/>
        </authorList>
    </citation>
    <scope>NUCLEOTIDE SEQUENCE [LARGE SCALE GENOMIC DNA]</scope>
    <source>
        <strain evidence="9">ATCC 43914 / DSM 3382 / HRM2</strain>
    </source>
</reference>
<dbReference type="GO" id="GO:0006355">
    <property type="term" value="P:regulation of DNA-templated transcription"/>
    <property type="evidence" value="ECO:0007669"/>
    <property type="project" value="InterPro"/>
</dbReference>
<feature type="domain" description="Response regulatory" evidence="7">
    <location>
        <begin position="7"/>
        <end position="123"/>
    </location>
</feature>
<dbReference type="SMART" id="SM00421">
    <property type="entry name" value="HTH_LUXR"/>
    <property type="match status" value="1"/>
</dbReference>
<dbReference type="SUPFAM" id="SSF52172">
    <property type="entry name" value="CheY-like"/>
    <property type="match status" value="1"/>
</dbReference>